<evidence type="ECO:0000256" key="1">
    <source>
        <dbReference type="SAM" id="Phobius"/>
    </source>
</evidence>
<keyword evidence="1" id="KW-0472">Membrane</keyword>
<gene>
    <name evidence="3" type="ORF">UFOPK2656_02978</name>
    <name evidence="4" type="ORF">UFOPK3099_01954</name>
    <name evidence="5" type="ORF">UFOPK3267_00952</name>
    <name evidence="6" type="ORF">UFOPK3651_03155</name>
    <name evidence="7" type="ORF">UFOPK3931_00738</name>
    <name evidence="2" type="ORF">UFOPK4189_02824</name>
</gene>
<evidence type="ECO:0000313" key="7">
    <source>
        <dbReference type="EMBL" id="CAB4979941.1"/>
    </source>
</evidence>
<organism evidence="2">
    <name type="scientific">freshwater metagenome</name>
    <dbReference type="NCBI Taxonomy" id="449393"/>
    <lineage>
        <taxon>unclassified sequences</taxon>
        <taxon>metagenomes</taxon>
        <taxon>ecological metagenomes</taxon>
    </lineage>
</organism>
<feature type="transmembrane region" description="Helical" evidence="1">
    <location>
        <begin position="145"/>
        <end position="169"/>
    </location>
</feature>
<dbReference type="Pfam" id="PF12730">
    <property type="entry name" value="ABC2_membrane_4"/>
    <property type="match status" value="1"/>
</dbReference>
<sequence>MINLLRAEWIKLRTVRMNWVLGNIAIVFPLVVTLLTAYFRGDDTGFNGLNTQDLVSTLTGTTVVCSLLCGVIAAAAITSEFGFGTIRPTFAATPRRLRVLVAKGVVTLLTTTAIGATVIAIGWFGGSSIARSRGASIELSTVDTAVPAMVGAIVLVAVMSLAGYGLGLLMRSTPAAVATLIVWPLIAEGLIGGLLGLITGKKNLSSWMPFQAGLRMVFVDRFAEGPSRLAGGAVFAGVALLLVALGSLAVSRRDA</sequence>
<accession>A0A6J6AAX0</accession>
<evidence type="ECO:0000313" key="4">
    <source>
        <dbReference type="EMBL" id="CAB4829601.1"/>
    </source>
</evidence>
<name>A0A6J6AAX0_9ZZZZ</name>
<feature type="transmembrane region" description="Helical" evidence="1">
    <location>
        <begin position="229"/>
        <end position="250"/>
    </location>
</feature>
<evidence type="ECO:0000313" key="3">
    <source>
        <dbReference type="EMBL" id="CAB4742214.1"/>
    </source>
</evidence>
<feature type="transmembrane region" description="Helical" evidence="1">
    <location>
        <begin position="100"/>
        <end position="125"/>
    </location>
</feature>
<dbReference type="EMBL" id="CAESGF010000023">
    <property type="protein sequence ID" value="CAB4365068.1"/>
    <property type="molecule type" value="Genomic_DNA"/>
</dbReference>
<evidence type="ECO:0000313" key="6">
    <source>
        <dbReference type="EMBL" id="CAB4955614.1"/>
    </source>
</evidence>
<dbReference type="EMBL" id="CAFBMT010000030">
    <property type="protein sequence ID" value="CAB4955614.1"/>
    <property type="molecule type" value="Genomic_DNA"/>
</dbReference>
<feature type="transmembrane region" description="Helical" evidence="1">
    <location>
        <begin position="176"/>
        <end position="198"/>
    </location>
</feature>
<keyword evidence="1" id="KW-1133">Transmembrane helix</keyword>
<dbReference type="EMBL" id="CAFAAV010000168">
    <property type="protein sequence ID" value="CAB4829601.1"/>
    <property type="molecule type" value="Genomic_DNA"/>
</dbReference>
<dbReference type="EMBL" id="CAEZYF010000027">
    <property type="protein sequence ID" value="CAB4742214.1"/>
    <property type="molecule type" value="Genomic_DNA"/>
</dbReference>
<dbReference type="AlphaFoldDB" id="A0A6J6AAX0"/>
<feature type="transmembrane region" description="Helical" evidence="1">
    <location>
        <begin position="20"/>
        <end position="39"/>
    </location>
</feature>
<feature type="transmembrane region" description="Helical" evidence="1">
    <location>
        <begin position="59"/>
        <end position="79"/>
    </location>
</feature>
<protein>
    <submittedName>
        <fullName evidence="2">Unannotated protein</fullName>
    </submittedName>
</protein>
<reference evidence="2" key="1">
    <citation type="submission" date="2020-05" db="EMBL/GenBank/DDBJ databases">
        <authorList>
            <person name="Chiriac C."/>
            <person name="Salcher M."/>
            <person name="Ghai R."/>
            <person name="Kavagutti S V."/>
        </authorList>
    </citation>
    <scope>NUCLEOTIDE SEQUENCE</scope>
</reference>
<evidence type="ECO:0000313" key="5">
    <source>
        <dbReference type="EMBL" id="CAB4849588.1"/>
    </source>
</evidence>
<dbReference type="EMBL" id="CAFBOL010000012">
    <property type="protein sequence ID" value="CAB4979941.1"/>
    <property type="molecule type" value="Genomic_DNA"/>
</dbReference>
<dbReference type="EMBL" id="CAFBIY010000040">
    <property type="protein sequence ID" value="CAB4849588.1"/>
    <property type="molecule type" value="Genomic_DNA"/>
</dbReference>
<proteinExistence type="predicted"/>
<keyword evidence="1" id="KW-0812">Transmembrane</keyword>
<evidence type="ECO:0000313" key="2">
    <source>
        <dbReference type="EMBL" id="CAB4365068.1"/>
    </source>
</evidence>